<proteinExistence type="predicted"/>
<protein>
    <submittedName>
        <fullName evidence="2">Uncharacterized protein</fullName>
    </submittedName>
</protein>
<name>A0A0H3ZXE1_VIBSP</name>
<evidence type="ECO:0000313" key="1">
    <source>
        <dbReference type="EMBL" id="AKN37616.1"/>
    </source>
</evidence>
<sequence>MAQRHSSPTLSKSMFSDQRFAAGHESSPKNDISSPIVERAVRSTVSATVSKGLIWVNSTDFNSSVRAVKVHEILLKEFGYTDSLILEESQKGKGVSISVCDRVATVKQMREDYAYAKKEERNVETTAKHQAIAKDLLTSLYGQ</sequence>
<dbReference type="EMBL" id="KP795638">
    <property type="protein sequence ID" value="AKN39232.1"/>
    <property type="molecule type" value="Genomic_DNA"/>
</dbReference>
<organism evidence="2">
    <name type="scientific">Vibrio splendidus</name>
    <dbReference type="NCBI Taxonomy" id="29497"/>
    <lineage>
        <taxon>Bacteria</taxon>
        <taxon>Pseudomonadati</taxon>
        <taxon>Pseudomonadota</taxon>
        <taxon>Gammaproteobacteria</taxon>
        <taxon>Vibrionales</taxon>
        <taxon>Vibrionaceae</taxon>
        <taxon>Vibrio</taxon>
    </lineage>
</organism>
<reference evidence="2" key="1">
    <citation type="journal article" date="2015" name="MBio">
        <title>Eco-Evolutionary Dynamics of Episomes among Ecologically Cohesive Bacterial Populations.</title>
        <authorList>
            <person name="Xue H."/>
            <person name="Cordero O.X."/>
            <person name="Camas F.M."/>
            <person name="Trimble W."/>
            <person name="Meyer F."/>
            <person name="Guglielmini J."/>
            <person name="Rocha E.P."/>
            <person name="Polz M.F."/>
        </authorList>
    </citation>
    <scope>NUCLEOTIDE SEQUENCE</scope>
    <source>
        <strain evidence="1">1F_145</strain>
        <strain evidence="2">FF_1</strain>
    </source>
</reference>
<accession>A0A0H3ZXE1</accession>
<evidence type="ECO:0000313" key="2">
    <source>
        <dbReference type="EMBL" id="AKN39232.1"/>
    </source>
</evidence>
<dbReference type="AlphaFoldDB" id="A0A0H3ZXE1"/>
<dbReference type="EMBL" id="KP795542">
    <property type="protein sequence ID" value="AKN37616.1"/>
    <property type="molecule type" value="Genomic_DNA"/>
</dbReference>